<comment type="caution">
    <text evidence="7">The sequence shown here is derived from an EMBL/GenBank/DDBJ whole genome shotgun (WGS) entry which is preliminary data.</text>
</comment>
<evidence type="ECO:0000256" key="4">
    <source>
        <dbReference type="ARBA" id="ARBA00022989"/>
    </source>
</evidence>
<sequence length="387" mass="40091">MSEPRPATPAETRRFSDRLRIGRIDRLRVADLVAAVALTAVATTVLFAAVGHDPLLVYRTMLRGAFAGAGLVTTVQQAIPVIGLALALSFSFRAGQFNLGGAGQFVGGGLAGAVVAPAAPGPGLLAVIAALAAAALAGALLSSASAVLYTRLAAPVFATSLLLNYPVVSITSYLIKAVLRDPATSRDASRLIPRDRRIPAIAAADSPAGRILDDRFGRNHLLTLLGAGVNWSLLVVAAVFAGCVFVNTRLPIGYETKLLGLNPHLAEAVGVRTSRAVVLNMATGGAIAGLMGALVVLGSHYRLIDGALDGSGYPITALLVALLARSRPGPVLLIGFLFTALGVGGQEIEREFGLSAYVSTVVQALVVFLVTIKPTPRFLARRWGARR</sequence>
<gene>
    <name evidence="7" type="ORF">BJY24_005488</name>
</gene>
<keyword evidence="7" id="KW-0813">Transport</keyword>
<evidence type="ECO:0000313" key="8">
    <source>
        <dbReference type="Proteomes" id="UP000540412"/>
    </source>
</evidence>
<evidence type="ECO:0000313" key="7">
    <source>
        <dbReference type="EMBL" id="MBB5916576.1"/>
    </source>
</evidence>
<keyword evidence="3 6" id="KW-0812">Transmembrane</keyword>
<protein>
    <submittedName>
        <fullName evidence="7">Simple sugar transport system permease protein</fullName>
    </submittedName>
</protein>
<keyword evidence="2" id="KW-1003">Cell membrane</keyword>
<dbReference type="Pfam" id="PF02653">
    <property type="entry name" value="BPD_transp_2"/>
    <property type="match status" value="1"/>
</dbReference>
<feature type="transmembrane region" description="Helical" evidence="6">
    <location>
        <begin position="303"/>
        <end position="324"/>
    </location>
</feature>
<evidence type="ECO:0000256" key="1">
    <source>
        <dbReference type="ARBA" id="ARBA00004651"/>
    </source>
</evidence>
<evidence type="ECO:0000256" key="3">
    <source>
        <dbReference type="ARBA" id="ARBA00022692"/>
    </source>
</evidence>
<keyword evidence="5 6" id="KW-0472">Membrane</keyword>
<dbReference type="Proteomes" id="UP000540412">
    <property type="component" value="Unassembled WGS sequence"/>
</dbReference>
<dbReference type="GO" id="GO:0005886">
    <property type="term" value="C:plasma membrane"/>
    <property type="evidence" value="ECO:0007669"/>
    <property type="project" value="UniProtKB-SubCell"/>
</dbReference>
<evidence type="ECO:0000256" key="2">
    <source>
        <dbReference type="ARBA" id="ARBA00022475"/>
    </source>
</evidence>
<feature type="transmembrane region" description="Helical" evidence="6">
    <location>
        <begin position="221"/>
        <end position="246"/>
    </location>
</feature>
<evidence type="ECO:0000256" key="5">
    <source>
        <dbReference type="ARBA" id="ARBA00023136"/>
    </source>
</evidence>
<dbReference type="PANTHER" id="PTHR47089:SF1">
    <property type="entry name" value="GUANOSINE ABC TRANSPORTER PERMEASE PROTEIN NUPP"/>
    <property type="match status" value="1"/>
</dbReference>
<feature type="transmembrane region" description="Helical" evidence="6">
    <location>
        <begin position="99"/>
        <end position="119"/>
    </location>
</feature>
<dbReference type="RefSeq" id="WP_040754265.1">
    <property type="nucleotide sequence ID" value="NZ_JACHIT010000002.1"/>
</dbReference>
<dbReference type="GO" id="GO:0022857">
    <property type="term" value="F:transmembrane transporter activity"/>
    <property type="evidence" value="ECO:0007669"/>
    <property type="project" value="InterPro"/>
</dbReference>
<comment type="subcellular location">
    <subcellularLocation>
        <location evidence="1">Cell membrane</location>
        <topology evidence="1">Multi-pass membrane protein</topology>
    </subcellularLocation>
</comment>
<proteinExistence type="predicted"/>
<keyword evidence="7" id="KW-0762">Sugar transport</keyword>
<feature type="transmembrane region" description="Helical" evidence="6">
    <location>
        <begin position="331"/>
        <end position="348"/>
    </location>
</feature>
<evidence type="ECO:0000256" key="6">
    <source>
        <dbReference type="SAM" id="Phobius"/>
    </source>
</evidence>
<dbReference type="PANTHER" id="PTHR47089">
    <property type="entry name" value="ABC TRANSPORTER, PERMEASE PROTEIN"/>
    <property type="match status" value="1"/>
</dbReference>
<feature type="transmembrane region" description="Helical" evidence="6">
    <location>
        <begin position="354"/>
        <end position="372"/>
    </location>
</feature>
<feature type="transmembrane region" description="Helical" evidence="6">
    <location>
        <begin position="277"/>
        <end position="297"/>
    </location>
</feature>
<dbReference type="AlphaFoldDB" id="A0A7W9UKK8"/>
<organism evidence="7 8">
    <name type="scientific">Nocardia transvalensis</name>
    <dbReference type="NCBI Taxonomy" id="37333"/>
    <lineage>
        <taxon>Bacteria</taxon>
        <taxon>Bacillati</taxon>
        <taxon>Actinomycetota</taxon>
        <taxon>Actinomycetes</taxon>
        <taxon>Mycobacteriales</taxon>
        <taxon>Nocardiaceae</taxon>
        <taxon>Nocardia</taxon>
    </lineage>
</organism>
<reference evidence="7 8" key="1">
    <citation type="submission" date="2020-08" db="EMBL/GenBank/DDBJ databases">
        <title>Sequencing the genomes of 1000 actinobacteria strains.</title>
        <authorList>
            <person name="Klenk H.-P."/>
        </authorList>
    </citation>
    <scope>NUCLEOTIDE SEQUENCE [LARGE SCALE GENOMIC DNA]</scope>
    <source>
        <strain evidence="7 8">DSM 43582</strain>
    </source>
</reference>
<keyword evidence="8" id="KW-1185">Reference proteome</keyword>
<feature type="transmembrane region" description="Helical" evidence="6">
    <location>
        <begin position="125"/>
        <end position="149"/>
    </location>
</feature>
<feature type="transmembrane region" description="Helical" evidence="6">
    <location>
        <begin position="156"/>
        <end position="175"/>
    </location>
</feature>
<keyword evidence="4 6" id="KW-1133">Transmembrane helix</keyword>
<name>A0A7W9UKK8_9NOCA</name>
<accession>A0A7W9UKK8</accession>
<dbReference type="CDD" id="cd06580">
    <property type="entry name" value="TM_PBP1_transp_TpRbsC_like"/>
    <property type="match status" value="1"/>
</dbReference>
<feature type="transmembrane region" description="Helical" evidence="6">
    <location>
        <begin position="29"/>
        <end position="50"/>
    </location>
</feature>
<dbReference type="EMBL" id="JACHIT010000002">
    <property type="protein sequence ID" value="MBB5916576.1"/>
    <property type="molecule type" value="Genomic_DNA"/>
</dbReference>
<dbReference type="InterPro" id="IPR001851">
    <property type="entry name" value="ABC_transp_permease"/>
</dbReference>
<feature type="transmembrane region" description="Helical" evidence="6">
    <location>
        <begin position="62"/>
        <end position="87"/>
    </location>
</feature>